<evidence type="ECO:0000256" key="1">
    <source>
        <dbReference type="SAM" id="MobiDB-lite"/>
    </source>
</evidence>
<comment type="caution">
    <text evidence="2">The sequence shown here is derived from an EMBL/GenBank/DDBJ whole genome shotgun (WGS) entry which is preliminary data.</text>
</comment>
<proteinExistence type="predicted"/>
<sequence>MGFSISDSPSFFHGKKDGGTKRNSHFFLVSGKCPAIITQRLFPENRGVLPANPSATFLNLMMIP</sequence>
<dbReference type="Proteomes" id="UP000236000">
    <property type="component" value="Unassembled WGS sequence"/>
</dbReference>
<organism evidence="2 3">
    <name type="scientific">Akkermansia muciniphila</name>
    <dbReference type="NCBI Taxonomy" id="239935"/>
    <lineage>
        <taxon>Bacteria</taxon>
        <taxon>Pseudomonadati</taxon>
        <taxon>Verrucomicrobiota</taxon>
        <taxon>Verrucomicrobiia</taxon>
        <taxon>Verrucomicrobiales</taxon>
        <taxon>Akkermansiaceae</taxon>
        <taxon>Akkermansia</taxon>
    </lineage>
</organism>
<dbReference type="AlphaFoldDB" id="A0A2N8HGF7"/>
<evidence type="ECO:0000313" key="3">
    <source>
        <dbReference type="Proteomes" id="UP000236000"/>
    </source>
</evidence>
<name>A0A2N8HGF7_9BACT</name>
<accession>A0A2N8HGF7</accession>
<protein>
    <submittedName>
        <fullName evidence="2">Uncharacterized protein</fullName>
    </submittedName>
</protein>
<reference evidence="2 3" key="1">
    <citation type="journal article" date="2017" name="BMC Genomics">
        <title>Genome sequencing of 39 Akkermansia muciniphila isolates reveals its population structure, genomic and functional diverisity, and global distribution in mammalian gut microbiotas.</title>
        <authorList>
            <person name="Guo X."/>
            <person name="Li S."/>
            <person name="Zhang J."/>
            <person name="Wu F."/>
            <person name="Li X."/>
            <person name="Wu D."/>
            <person name="Zhang M."/>
            <person name="Ou Z."/>
            <person name="Jie Z."/>
            <person name="Yan Q."/>
            <person name="Li P."/>
            <person name="Yi J."/>
            <person name="Peng Y."/>
        </authorList>
    </citation>
    <scope>NUCLEOTIDE SEQUENCE [LARGE SCALE GENOMIC DNA]</scope>
    <source>
        <strain evidence="2 3">GP24</strain>
    </source>
</reference>
<dbReference type="EMBL" id="PJKA01000003">
    <property type="protein sequence ID" value="PNC19840.1"/>
    <property type="molecule type" value="Genomic_DNA"/>
</dbReference>
<feature type="region of interest" description="Disordered" evidence="1">
    <location>
        <begin position="1"/>
        <end position="21"/>
    </location>
</feature>
<evidence type="ECO:0000313" key="2">
    <source>
        <dbReference type="EMBL" id="PNC19840.1"/>
    </source>
</evidence>
<gene>
    <name evidence="2" type="ORF">CXU22_02180</name>
</gene>